<comment type="caution">
    <text evidence="2">The sequence shown here is derived from an EMBL/GenBank/DDBJ whole genome shotgun (WGS) entry which is preliminary data.</text>
</comment>
<dbReference type="NCBIfam" id="TIGR00254">
    <property type="entry name" value="GGDEF"/>
    <property type="match status" value="1"/>
</dbReference>
<dbReference type="InterPro" id="IPR000160">
    <property type="entry name" value="GGDEF_dom"/>
</dbReference>
<dbReference type="SMART" id="SM00267">
    <property type="entry name" value="GGDEF"/>
    <property type="match status" value="1"/>
</dbReference>
<dbReference type="SUPFAM" id="SSF55781">
    <property type="entry name" value="GAF domain-like"/>
    <property type="match status" value="2"/>
</dbReference>
<dbReference type="AlphaFoldDB" id="A0A6N9Q753"/>
<dbReference type="RefSeq" id="WP_160647498.1">
    <property type="nucleotide sequence ID" value="NZ_SIJB01000036.1"/>
</dbReference>
<dbReference type="InterPro" id="IPR003018">
    <property type="entry name" value="GAF"/>
</dbReference>
<dbReference type="FunFam" id="3.30.70.270:FF:000001">
    <property type="entry name" value="Diguanylate cyclase domain protein"/>
    <property type="match status" value="1"/>
</dbReference>
<evidence type="ECO:0000313" key="3">
    <source>
        <dbReference type="Proteomes" id="UP000448943"/>
    </source>
</evidence>
<dbReference type="PANTHER" id="PTHR45138:SF9">
    <property type="entry name" value="DIGUANYLATE CYCLASE DGCM-RELATED"/>
    <property type="match status" value="1"/>
</dbReference>
<name>A0A6N9Q753_9BACL</name>
<evidence type="ECO:0000313" key="2">
    <source>
        <dbReference type="EMBL" id="NBI30682.1"/>
    </source>
</evidence>
<dbReference type="SMART" id="SM00065">
    <property type="entry name" value="GAF"/>
    <property type="match status" value="1"/>
</dbReference>
<dbReference type="Pfam" id="PF00990">
    <property type="entry name" value="GGDEF"/>
    <property type="match status" value="1"/>
</dbReference>
<dbReference type="InterPro" id="IPR043128">
    <property type="entry name" value="Rev_trsase/Diguanyl_cyclase"/>
</dbReference>
<proteinExistence type="predicted"/>
<keyword evidence="3" id="KW-1185">Reference proteome</keyword>
<dbReference type="OrthoDB" id="9759607at2"/>
<dbReference type="InterPro" id="IPR050469">
    <property type="entry name" value="Diguanylate_Cyclase"/>
</dbReference>
<feature type="domain" description="GGDEF" evidence="1">
    <location>
        <begin position="531"/>
        <end position="659"/>
    </location>
</feature>
<dbReference type="Proteomes" id="UP000448943">
    <property type="component" value="Unassembled WGS sequence"/>
</dbReference>
<dbReference type="InterPro" id="IPR029787">
    <property type="entry name" value="Nucleotide_cyclase"/>
</dbReference>
<protein>
    <submittedName>
        <fullName evidence="2">Diguanylate cyclase</fullName>
    </submittedName>
</protein>
<dbReference type="CDD" id="cd01949">
    <property type="entry name" value="GGDEF"/>
    <property type="match status" value="1"/>
</dbReference>
<dbReference type="PROSITE" id="PS50887">
    <property type="entry name" value="GGDEF"/>
    <property type="match status" value="1"/>
</dbReference>
<accession>A0A6N9Q753</accession>
<dbReference type="EMBL" id="SIJB01000036">
    <property type="protein sequence ID" value="NBI30682.1"/>
    <property type="molecule type" value="Genomic_DNA"/>
</dbReference>
<dbReference type="GO" id="GO:0052621">
    <property type="term" value="F:diguanylate cyclase activity"/>
    <property type="evidence" value="ECO:0007669"/>
    <property type="project" value="TreeGrafter"/>
</dbReference>
<dbReference type="Gene3D" id="3.30.450.40">
    <property type="match status" value="3"/>
</dbReference>
<dbReference type="InterPro" id="IPR029016">
    <property type="entry name" value="GAF-like_dom_sf"/>
</dbReference>
<reference evidence="2 3" key="1">
    <citation type="submission" date="2019-01" db="EMBL/GenBank/DDBJ databases">
        <title>Chengkuizengella sp. nov., isolated from deep-sea sediment of East Pacific Ocean.</title>
        <authorList>
            <person name="Yang J."/>
            <person name="Lai Q."/>
            <person name="Shao Z."/>
        </authorList>
    </citation>
    <scope>NUCLEOTIDE SEQUENCE [LARGE SCALE GENOMIC DNA]</scope>
    <source>
        <strain evidence="2 3">YPA3-1-1</strain>
    </source>
</reference>
<sequence length="659" mass="75638">MNSNQCKIKKDSVHTSHQWDYSIINENMNDQLLNQFITKSFKEFINQIITESLKVQGAFFIADMNGKLLESHVFSDWVYTNKLNFILEPDVVWDKSELGVNALNKCISHLELSMVYLEEHTYEPFKKYITSAVPIPIVFSVVNNQKVVLGAILEQDENMNELFVIKSLGMSFQSILHKNIEAHLNFKLYTENLKISKEHKLKEQLYQINKNLQSKLDGDLILSEVIQKIKDIYPRCEVQLFLSLDNKPNTSLKSISFDVNEDPYCKRAFMEGEIQVQRLESDNQLISVPLRGLQAVYGVFRIQTNLEVFCDKEINFVSMLADSAGVAFENAKLLEQSNSLIGELRLINDITRRLNKSLNLYELFDYISNELINIFNADFGCILEFNKEKNQIIIKSSNIPNLTNDVFSINYGFSGVVNQTKEGLIVQDYNTDPSVSSKVMEITKSRSLIASPILVNDEVSGVVMFTNQMPNFFTYDNFRMLQILSTHIGLAMSNAMLHDEMNRMVITDNLTGLYARHYLDEQVTKMLIDHHYGSLILFDIDFFKKVNDQYGHQLGDKILKQVSKIIQSCIRDSDIAARWGGEEIAVYIPEAKVEQAIKIAERIRNRVYNETNPRVSVSCGISDWSLDDKIIGVENLIYKADMALYEAKKLGRNQIQVNE</sequence>
<dbReference type="Gene3D" id="3.30.70.270">
    <property type="match status" value="1"/>
</dbReference>
<dbReference type="PANTHER" id="PTHR45138">
    <property type="entry name" value="REGULATORY COMPONENTS OF SENSORY TRANSDUCTION SYSTEM"/>
    <property type="match status" value="1"/>
</dbReference>
<gene>
    <name evidence="2" type="ORF">ERL59_17160</name>
</gene>
<dbReference type="Pfam" id="PF13185">
    <property type="entry name" value="GAF_2"/>
    <property type="match status" value="1"/>
</dbReference>
<organism evidence="2 3">
    <name type="scientific">Chengkuizengella marina</name>
    <dbReference type="NCBI Taxonomy" id="2507566"/>
    <lineage>
        <taxon>Bacteria</taxon>
        <taxon>Bacillati</taxon>
        <taxon>Bacillota</taxon>
        <taxon>Bacilli</taxon>
        <taxon>Bacillales</taxon>
        <taxon>Paenibacillaceae</taxon>
        <taxon>Chengkuizengella</taxon>
    </lineage>
</organism>
<dbReference type="SUPFAM" id="SSF55073">
    <property type="entry name" value="Nucleotide cyclase"/>
    <property type="match status" value="1"/>
</dbReference>
<evidence type="ECO:0000259" key="1">
    <source>
        <dbReference type="PROSITE" id="PS50887"/>
    </source>
</evidence>